<evidence type="ECO:0000256" key="1">
    <source>
        <dbReference type="SAM" id="MobiDB-lite"/>
    </source>
</evidence>
<protein>
    <submittedName>
        <fullName evidence="2">Uncharacterized protein</fullName>
    </submittedName>
</protein>
<sequence length="115" mass="12851">MIEDDGVTSKKPKVAKIADDTPTVVVTENGFELVTLELSNFVWFFGGKNNSSDEFSGEDGDEDDDEEERKPKVGIAQARREKEKLRIQEEVDNFLSSAKDILIDAGLENWSGKLQ</sequence>
<name>A0A9X0DP05_9HELO</name>
<accession>A0A9X0DP05</accession>
<comment type="caution">
    <text evidence="2">The sequence shown here is derived from an EMBL/GenBank/DDBJ whole genome shotgun (WGS) entry which is preliminary data.</text>
</comment>
<organism evidence="2 3">
    <name type="scientific">Sclerotinia nivalis</name>
    <dbReference type="NCBI Taxonomy" id="352851"/>
    <lineage>
        <taxon>Eukaryota</taxon>
        <taxon>Fungi</taxon>
        <taxon>Dikarya</taxon>
        <taxon>Ascomycota</taxon>
        <taxon>Pezizomycotina</taxon>
        <taxon>Leotiomycetes</taxon>
        <taxon>Helotiales</taxon>
        <taxon>Sclerotiniaceae</taxon>
        <taxon>Sclerotinia</taxon>
    </lineage>
</organism>
<dbReference type="AlphaFoldDB" id="A0A9X0DP05"/>
<proteinExistence type="predicted"/>
<gene>
    <name evidence="2" type="ORF">OCU04_002386</name>
</gene>
<feature type="region of interest" description="Disordered" evidence="1">
    <location>
        <begin position="49"/>
        <end position="79"/>
    </location>
</feature>
<keyword evidence="3" id="KW-1185">Reference proteome</keyword>
<dbReference type="Proteomes" id="UP001152300">
    <property type="component" value="Unassembled WGS sequence"/>
</dbReference>
<feature type="compositionally biased region" description="Acidic residues" evidence="1">
    <location>
        <begin position="55"/>
        <end position="67"/>
    </location>
</feature>
<dbReference type="EMBL" id="JAPEIS010000002">
    <property type="protein sequence ID" value="KAJ8068687.1"/>
    <property type="molecule type" value="Genomic_DNA"/>
</dbReference>
<evidence type="ECO:0000313" key="2">
    <source>
        <dbReference type="EMBL" id="KAJ8068687.1"/>
    </source>
</evidence>
<evidence type="ECO:0000313" key="3">
    <source>
        <dbReference type="Proteomes" id="UP001152300"/>
    </source>
</evidence>
<reference evidence="2" key="1">
    <citation type="submission" date="2022-11" db="EMBL/GenBank/DDBJ databases">
        <title>Genome Resource of Sclerotinia nivalis Strain SnTB1, a Plant Pathogen Isolated from American Ginseng.</title>
        <authorList>
            <person name="Fan S."/>
        </authorList>
    </citation>
    <scope>NUCLEOTIDE SEQUENCE</scope>
    <source>
        <strain evidence="2">SnTB1</strain>
    </source>
</reference>